<evidence type="ECO:0000313" key="1">
    <source>
        <dbReference type="EMBL" id="MCH87762.1"/>
    </source>
</evidence>
<dbReference type="AlphaFoldDB" id="A0A392MJT8"/>
<accession>A0A392MJT8</accession>
<keyword evidence="1" id="KW-0548">Nucleotidyltransferase</keyword>
<dbReference type="Proteomes" id="UP000265520">
    <property type="component" value="Unassembled WGS sequence"/>
</dbReference>
<evidence type="ECO:0000313" key="2">
    <source>
        <dbReference type="Proteomes" id="UP000265520"/>
    </source>
</evidence>
<comment type="caution">
    <text evidence="1">The sequence shown here is derived from an EMBL/GenBank/DDBJ whole genome shotgun (WGS) entry which is preliminary data.</text>
</comment>
<dbReference type="GO" id="GO:0003964">
    <property type="term" value="F:RNA-directed DNA polymerase activity"/>
    <property type="evidence" value="ECO:0007669"/>
    <property type="project" value="UniProtKB-KW"/>
</dbReference>
<name>A0A392MJT8_9FABA</name>
<dbReference type="EMBL" id="LXQA010012857">
    <property type="protein sequence ID" value="MCH87762.1"/>
    <property type="molecule type" value="Genomic_DNA"/>
</dbReference>
<protein>
    <submittedName>
        <fullName evidence="1">LINE-1 reverse transcriptase like</fullName>
    </submittedName>
</protein>
<proteinExistence type="predicted"/>
<keyword evidence="2" id="KW-1185">Reference proteome</keyword>
<keyword evidence="1" id="KW-0808">Transferase</keyword>
<sequence length="128" mass="13941">MVAKVLAGRLVVVMDKIISPNQTAFIKGSQLVDGIVAINEIINLAKKCRKRCRDLVLVQSVRLGFESACVFSGSLSILVNGSRTQDINTQKGLKQDDPQLGLYSGFKVDNSGLVVTLCSSVKQRWKTC</sequence>
<gene>
    <name evidence="1" type="ORF">A2U01_0008640</name>
</gene>
<organism evidence="1 2">
    <name type="scientific">Trifolium medium</name>
    <dbReference type="NCBI Taxonomy" id="97028"/>
    <lineage>
        <taxon>Eukaryota</taxon>
        <taxon>Viridiplantae</taxon>
        <taxon>Streptophyta</taxon>
        <taxon>Embryophyta</taxon>
        <taxon>Tracheophyta</taxon>
        <taxon>Spermatophyta</taxon>
        <taxon>Magnoliopsida</taxon>
        <taxon>eudicotyledons</taxon>
        <taxon>Gunneridae</taxon>
        <taxon>Pentapetalae</taxon>
        <taxon>rosids</taxon>
        <taxon>fabids</taxon>
        <taxon>Fabales</taxon>
        <taxon>Fabaceae</taxon>
        <taxon>Papilionoideae</taxon>
        <taxon>50 kb inversion clade</taxon>
        <taxon>NPAAA clade</taxon>
        <taxon>Hologalegina</taxon>
        <taxon>IRL clade</taxon>
        <taxon>Trifolieae</taxon>
        <taxon>Trifolium</taxon>
    </lineage>
</organism>
<keyword evidence="1" id="KW-0695">RNA-directed DNA polymerase</keyword>
<reference evidence="1 2" key="1">
    <citation type="journal article" date="2018" name="Front. Plant Sci.">
        <title>Red Clover (Trifolium pratense) and Zigzag Clover (T. medium) - A Picture of Genomic Similarities and Differences.</title>
        <authorList>
            <person name="Dluhosova J."/>
            <person name="Istvanek J."/>
            <person name="Nedelnik J."/>
            <person name="Repkova J."/>
        </authorList>
    </citation>
    <scope>NUCLEOTIDE SEQUENCE [LARGE SCALE GENOMIC DNA]</scope>
    <source>
        <strain evidence="2">cv. 10/8</strain>
        <tissue evidence="1">Leaf</tissue>
    </source>
</reference>